<dbReference type="AlphaFoldDB" id="A0A811RZ47"/>
<feature type="domain" description="BHLH" evidence="6">
    <location>
        <begin position="235"/>
        <end position="284"/>
    </location>
</feature>
<evidence type="ECO:0000313" key="8">
    <source>
        <dbReference type="Proteomes" id="UP000604825"/>
    </source>
</evidence>
<accession>A0A811RZ47</accession>
<protein>
    <recommendedName>
        <fullName evidence="6">BHLH domain-containing protein</fullName>
    </recommendedName>
</protein>
<comment type="caution">
    <text evidence="7">The sequence shown here is derived from an EMBL/GenBank/DDBJ whole genome shotgun (WGS) entry which is preliminary data.</text>
</comment>
<evidence type="ECO:0000256" key="4">
    <source>
        <dbReference type="SAM" id="Coils"/>
    </source>
</evidence>
<feature type="region of interest" description="Disordered" evidence="5">
    <location>
        <begin position="78"/>
        <end position="101"/>
    </location>
</feature>
<evidence type="ECO:0000259" key="6">
    <source>
        <dbReference type="PROSITE" id="PS50888"/>
    </source>
</evidence>
<gene>
    <name evidence="7" type="ORF">NCGR_LOCUS58458</name>
</gene>
<evidence type="ECO:0000256" key="3">
    <source>
        <dbReference type="ARBA" id="ARBA00023163"/>
    </source>
</evidence>
<dbReference type="PROSITE" id="PS50888">
    <property type="entry name" value="BHLH"/>
    <property type="match status" value="1"/>
</dbReference>
<organism evidence="7 8">
    <name type="scientific">Miscanthus lutarioriparius</name>
    <dbReference type="NCBI Taxonomy" id="422564"/>
    <lineage>
        <taxon>Eukaryota</taxon>
        <taxon>Viridiplantae</taxon>
        <taxon>Streptophyta</taxon>
        <taxon>Embryophyta</taxon>
        <taxon>Tracheophyta</taxon>
        <taxon>Spermatophyta</taxon>
        <taxon>Magnoliopsida</taxon>
        <taxon>Liliopsida</taxon>
        <taxon>Poales</taxon>
        <taxon>Poaceae</taxon>
        <taxon>PACMAD clade</taxon>
        <taxon>Panicoideae</taxon>
        <taxon>Andropogonodae</taxon>
        <taxon>Andropogoneae</taxon>
        <taxon>Saccharinae</taxon>
        <taxon>Miscanthus</taxon>
    </lineage>
</organism>
<dbReference type="Proteomes" id="UP000604825">
    <property type="component" value="Unassembled WGS sequence"/>
</dbReference>
<keyword evidence="2" id="KW-0805">Transcription regulation</keyword>
<feature type="region of interest" description="Disordered" evidence="5">
    <location>
        <begin position="307"/>
        <end position="328"/>
    </location>
</feature>
<dbReference type="GO" id="GO:0046983">
    <property type="term" value="F:protein dimerization activity"/>
    <property type="evidence" value="ECO:0007669"/>
    <property type="project" value="InterPro"/>
</dbReference>
<feature type="coiled-coil region" evidence="4">
    <location>
        <begin position="274"/>
        <end position="301"/>
    </location>
</feature>
<sequence length="328" mass="36781">MDGCSWAPSHARGGARAVFSGDMSWHKASNSSCDDSDHLDRGREGQDVVIRSQLQQQLEQIYMLMDMEQEHELHLHHAVPPQSPSQQQRSPPSSSSPFRSFAVSSDETSSLVLSASSATPTFCQQPSQASSLDTPFSPLPYSYLETIPNLNLEEIMSQARHKVGHADSGTSAFSQYVRHLRPKKKVKPGACGQRAIKTAMSVMAKMHSAKLSQWQRQQSSRTEMIAAAPSDESNNIQLQHLLSERKRREKINDSFDALRNALPHASKRDKTSILMRARDYINSLKSRVSELEEKEMALESQLRIDYGDEQDVNGSPEKIEMKQCRTID</sequence>
<dbReference type="Pfam" id="PF00010">
    <property type="entry name" value="HLH"/>
    <property type="match status" value="1"/>
</dbReference>
<name>A0A811RZ47_9POAL</name>
<reference evidence="7" key="1">
    <citation type="submission" date="2020-10" db="EMBL/GenBank/DDBJ databases">
        <authorList>
            <person name="Han B."/>
            <person name="Lu T."/>
            <person name="Zhao Q."/>
            <person name="Huang X."/>
            <person name="Zhao Y."/>
        </authorList>
    </citation>
    <scope>NUCLEOTIDE SEQUENCE</scope>
</reference>
<dbReference type="InterPro" id="IPR045239">
    <property type="entry name" value="bHLH95_bHLH"/>
</dbReference>
<dbReference type="Gene3D" id="4.10.280.10">
    <property type="entry name" value="Helix-loop-helix DNA-binding domain"/>
    <property type="match status" value="1"/>
</dbReference>
<proteinExistence type="inferred from homology"/>
<feature type="compositionally biased region" description="Basic and acidic residues" evidence="5">
    <location>
        <begin position="317"/>
        <end position="328"/>
    </location>
</feature>
<dbReference type="PANTHER" id="PTHR46665">
    <property type="entry name" value="TRANSCRIPTION FACTOR BHLH041-RELATED-RELATED"/>
    <property type="match status" value="1"/>
</dbReference>
<keyword evidence="4" id="KW-0175">Coiled coil</keyword>
<comment type="similarity">
    <text evidence="1">Belongs to the bHLH protein family.</text>
</comment>
<dbReference type="PANTHER" id="PTHR46665:SF5">
    <property type="entry name" value="BHLH DOMAIN-CONTAINING PROTEIN"/>
    <property type="match status" value="1"/>
</dbReference>
<dbReference type="SMART" id="SM00353">
    <property type="entry name" value="HLH"/>
    <property type="match status" value="1"/>
</dbReference>
<keyword evidence="3" id="KW-0804">Transcription</keyword>
<keyword evidence="8" id="KW-1185">Reference proteome</keyword>
<dbReference type="InterPro" id="IPR011598">
    <property type="entry name" value="bHLH_dom"/>
</dbReference>
<dbReference type="EMBL" id="CAJGYO010000017">
    <property type="protein sequence ID" value="CAD6334360.1"/>
    <property type="molecule type" value="Genomic_DNA"/>
</dbReference>
<evidence type="ECO:0000256" key="1">
    <source>
        <dbReference type="ARBA" id="ARBA00005510"/>
    </source>
</evidence>
<evidence type="ECO:0000256" key="2">
    <source>
        <dbReference type="ARBA" id="ARBA00023015"/>
    </source>
</evidence>
<dbReference type="SUPFAM" id="SSF47459">
    <property type="entry name" value="HLH, helix-loop-helix DNA-binding domain"/>
    <property type="match status" value="1"/>
</dbReference>
<dbReference type="OrthoDB" id="5778525at2759"/>
<dbReference type="InterPro" id="IPR036638">
    <property type="entry name" value="HLH_DNA-bd_sf"/>
</dbReference>
<evidence type="ECO:0000313" key="7">
    <source>
        <dbReference type="EMBL" id="CAD6334360.1"/>
    </source>
</evidence>
<evidence type="ECO:0000256" key="5">
    <source>
        <dbReference type="SAM" id="MobiDB-lite"/>
    </source>
</evidence>
<dbReference type="CDD" id="cd11393">
    <property type="entry name" value="bHLH_AtbHLH_like"/>
    <property type="match status" value="1"/>
</dbReference>
<dbReference type="InterPro" id="IPR044658">
    <property type="entry name" value="bHLH92/bHLH041-like"/>
</dbReference>